<protein>
    <submittedName>
        <fullName evidence="2">Uncharacterized protein LOC142175955</fullName>
    </submittedName>
</protein>
<reference evidence="2" key="2">
    <citation type="submission" date="2025-08" db="UniProtKB">
        <authorList>
            <consortium name="RefSeq"/>
        </authorList>
    </citation>
    <scope>IDENTIFICATION</scope>
    <source>
        <tissue evidence="2">Leaf</tissue>
    </source>
</reference>
<evidence type="ECO:0000313" key="1">
    <source>
        <dbReference type="Proteomes" id="UP000790787"/>
    </source>
</evidence>
<organism evidence="1 2">
    <name type="scientific">Nicotiana tabacum</name>
    <name type="common">Common tobacco</name>
    <dbReference type="NCBI Taxonomy" id="4097"/>
    <lineage>
        <taxon>Eukaryota</taxon>
        <taxon>Viridiplantae</taxon>
        <taxon>Streptophyta</taxon>
        <taxon>Embryophyta</taxon>
        <taxon>Tracheophyta</taxon>
        <taxon>Spermatophyta</taxon>
        <taxon>Magnoliopsida</taxon>
        <taxon>eudicotyledons</taxon>
        <taxon>Gunneridae</taxon>
        <taxon>Pentapetalae</taxon>
        <taxon>asterids</taxon>
        <taxon>lamiids</taxon>
        <taxon>Solanales</taxon>
        <taxon>Solanaceae</taxon>
        <taxon>Nicotianoideae</taxon>
        <taxon>Nicotianeae</taxon>
        <taxon>Nicotiana</taxon>
    </lineage>
</organism>
<proteinExistence type="predicted"/>
<keyword evidence="1" id="KW-1185">Reference proteome</keyword>
<reference evidence="1" key="1">
    <citation type="journal article" date="2014" name="Nat. Commun.">
        <title>The tobacco genome sequence and its comparison with those of tomato and potato.</title>
        <authorList>
            <person name="Sierro N."/>
            <person name="Battey J.N."/>
            <person name="Ouadi S."/>
            <person name="Bakaher N."/>
            <person name="Bovet L."/>
            <person name="Willig A."/>
            <person name="Goepfert S."/>
            <person name="Peitsch M.C."/>
            <person name="Ivanov N.V."/>
        </authorList>
    </citation>
    <scope>NUCLEOTIDE SEQUENCE [LARGE SCALE GENOMIC DNA]</scope>
</reference>
<gene>
    <name evidence="2" type="primary">LOC142175955</name>
</gene>
<dbReference type="Proteomes" id="UP000790787">
    <property type="component" value="Chromosome 22"/>
</dbReference>
<name>A0AC58TPB2_TOBAC</name>
<dbReference type="RefSeq" id="XP_075099067.1">
    <property type="nucleotide sequence ID" value="XM_075242966.1"/>
</dbReference>
<sequence length="229" mass="26859">MNKLDEHGYTTRARLVVQGYNQEEGIDCDETFAPVARMKAIRILITFASYMEFTLFQMDVKTNSLCEEFAKLMGSEFEMNMMSELNFFLGFQVKQSTKGTFICKKKYIKELLKRFDMEASKAIDTPIVTATDWTWMSLDLLLSCGQDKYFWNGSLSWIIALNMAKNLVQHKRTKHIDVRHHFLRVNVEKMLICMKFYSTEEQIADIFTKALSREHFERNRVKLGLLKPN</sequence>
<evidence type="ECO:0000313" key="2">
    <source>
        <dbReference type="RefSeq" id="XP_075099067.1"/>
    </source>
</evidence>
<accession>A0AC58TPB2</accession>